<comment type="subunit">
    <text evidence="4">Homotrimer.</text>
</comment>
<evidence type="ECO:0000259" key="12">
    <source>
        <dbReference type="PROSITE" id="PS51177"/>
    </source>
</evidence>
<feature type="repeat" description="Lumazine-binding" evidence="11">
    <location>
        <begin position="97"/>
        <end position="193"/>
    </location>
</feature>
<dbReference type="Proteomes" id="UP000823597">
    <property type="component" value="Unassembled WGS sequence"/>
</dbReference>
<dbReference type="InterPro" id="IPR023366">
    <property type="entry name" value="ATP_synth_asu-like_sf"/>
</dbReference>
<dbReference type="NCBIfam" id="TIGR00187">
    <property type="entry name" value="ribE"/>
    <property type="match status" value="1"/>
</dbReference>
<feature type="repeat" description="Lumazine-binding" evidence="11">
    <location>
        <begin position="1"/>
        <end position="96"/>
    </location>
</feature>
<evidence type="ECO:0000256" key="6">
    <source>
        <dbReference type="ARBA" id="ARBA00013950"/>
    </source>
</evidence>
<reference evidence="13" key="1">
    <citation type="submission" date="2020-10" db="EMBL/GenBank/DDBJ databases">
        <authorList>
            <person name="Gilroy R."/>
        </authorList>
    </citation>
    <scope>NUCLEOTIDE SEQUENCE</scope>
    <source>
        <strain evidence="13">10037</strain>
    </source>
</reference>
<feature type="domain" description="Lumazine-binding" evidence="12">
    <location>
        <begin position="1"/>
        <end position="96"/>
    </location>
</feature>
<dbReference type="CDD" id="cd00402">
    <property type="entry name" value="Riboflavin_synthase_like"/>
    <property type="match status" value="1"/>
</dbReference>
<dbReference type="PANTHER" id="PTHR21098:SF12">
    <property type="entry name" value="RIBOFLAVIN SYNTHASE"/>
    <property type="match status" value="1"/>
</dbReference>
<dbReference type="GO" id="GO:0009231">
    <property type="term" value="P:riboflavin biosynthetic process"/>
    <property type="evidence" value="ECO:0007669"/>
    <property type="project" value="UniProtKB-KW"/>
</dbReference>
<gene>
    <name evidence="13" type="ORF">IAB93_04070</name>
</gene>
<dbReference type="InterPro" id="IPR026017">
    <property type="entry name" value="Lumazine-bd_dom"/>
</dbReference>
<evidence type="ECO:0000256" key="2">
    <source>
        <dbReference type="ARBA" id="ARBA00002803"/>
    </source>
</evidence>
<evidence type="ECO:0000256" key="8">
    <source>
        <dbReference type="ARBA" id="ARBA00022679"/>
    </source>
</evidence>
<keyword evidence="9" id="KW-0677">Repeat</keyword>
<feature type="domain" description="Lumazine-binding" evidence="12">
    <location>
        <begin position="97"/>
        <end position="193"/>
    </location>
</feature>
<dbReference type="EMBL" id="JADIME010000042">
    <property type="protein sequence ID" value="MBO8465158.1"/>
    <property type="molecule type" value="Genomic_DNA"/>
</dbReference>
<dbReference type="PANTHER" id="PTHR21098">
    <property type="entry name" value="RIBOFLAVIN SYNTHASE ALPHA CHAIN"/>
    <property type="match status" value="1"/>
</dbReference>
<dbReference type="AlphaFoldDB" id="A0A9D9I3D6"/>
<evidence type="ECO:0000256" key="11">
    <source>
        <dbReference type="PROSITE-ProRule" id="PRU00524"/>
    </source>
</evidence>
<dbReference type="SUPFAM" id="SSF63380">
    <property type="entry name" value="Riboflavin synthase domain-like"/>
    <property type="match status" value="2"/>
</dbReference>
<dbReference type="Pfam" id="PF00677">
    <property type="entry name" value="Lum_binding"/>
    <property type="match status" value="2"/>
</dbReference>
<evidence type="ECO:0000313" key="14">
    <source>
        <dbReference type="Proteomes" id="UP000823597"/>
    </source>
</evidence>
<dbReference type="GO" id="GO:0004746">
    <property type="term" value="F:riboflavin synthase activity"/>
    <property type="evidence" value="ECO:0007669"/>
    <property type="project" value="UniProtKB-UniRule"/>
</dbReference>
<evidence type="ECO:0000256" key="5">
    <source>
        <dbReference type="ARBA" id="ARBA00012827"/>
    </source>
</evidence>
<keyword evidence="8 13" id="KW-0808">Transferase</keyword>
<evidence type="ECO:0000256" key="3">
    <source>
        <dbReference type="ARBA" id="ARBA00004887"/>
    </source>
</evidence>
<comment type="catalytic activity">
    <reaction evidence="1">
        <text>2 6,7-dimethyl-8-(1-D-ribityl)lumazine + H(+) = 5-amino-6-(D-ribitylamino)uracil + riboflavin</text>
        <dbReference type="Rhea" id="RHEA:20772"/>
        <dbReference type="ChEBI" id="CHEBI:15378"/>
        <dbReference type="ChEBI" id="CHEBI:15934"/>
        <dbReference type="ChEBI" id="CHEBI:57986"/>
        <dbReference type="ChEBI" id="CHEBI:58201"/>
        <dbReference type="EC" id="2.5.1.9"/>
    </reaction>
</comment>
<dbReference type="InterPro" id="IPR017938">
    <property type="entry name" value="Riboflavin_synthase-like_b-brl"/>
</dbReference>
<dbReference type="NCBIfam" id="NF006767">
    <property type="entry name" value="PRK09289.1"/>
    <property type="match status" value="1"/>
</dbReference>
<dbReference type="FunFam" id="2.40.30.20:FF:000003">
    <property type="entry name" value="Riboflavin synthase, alpha subunit"/>
    <property type="match status" value="1"/>
</dbReference>
<comment type="pathway">
    <text evidence="3">Cofactor biosynthesis; riboflavin biosynthesis; riboflavin from 2-hydroxy-3-oxobutyl phosphate and 5-amino-6-(D-ribitylamino)uracil: step 2/2.</text>
</comment>
<name>A0A9D9I3D6_9BACT</name>
<evidence type="ECO:0000256" key="1">
    <source>
        <dbReference type="ARBA" id="ARBA00000968"/>
    </source>
</evidence>
<protein>
    <recommendedName>
        <fullName evidence="6 10">Riboflavin synthase</fullName>
        <ecNumber evidence="5 10">2.5.1.9</ecNumber>
    </recommendedName>
</protein>
<reference evidence="13" key="2">
    <citation type="journal article" date="2021" name="PeerJ">
        <title>Extensive microbial diversity within the chicken gut microbiome revealed by metagenomics and culture.</title>
        <authorList>
            <person name="Gilroy R."/>
            <person name="Ravi A."/>
            <person name="Getino M."/>
            <person name="Pursley I."/>
            <person name="Horton D.L."/>
            <person name="Alikhan N.F."/>
            <person name="Baker D."/>
            <person name="Gharbi K."/>
            <person name="Hall N."/>
            <person name="Watson M."/>
            <person name="Adriaenssens E.M."/>
            <person name="Foster-Nyarko E."/>
            <person name="Jarju S."/>
            <person name="Secka A."/>
            <person name="Antonio M."/>
            <person name="Oren A."/>
            <person name="Chaudhuri R.R."/>
            <person name="La Ragione R."/>
            <person name="Hildebrand F."/>
            <person name="Pallen M.J."/>
        </authorList>
    </citation>
    <scope>NUCLEOTIDE SEQUENCE</scope>
    <source>
        <strain evidence="13">10037</strain>
    </source>
</reference>
<dbReference type="EC" id="2.5.1.9" evidence="5 10"/>
<keyword evidence="7" id="KW-0686">Riboflavin biosynthesis</keyword>
<dbReference type="FunFam" id="2.40.30.20:FF:000004">
    <property type="entry name" value="Riboflavin synthase, alpha subunit"/>
    <property type="match status" value="1"/>
</dbReference>
<evidence type="ECO:0000256" key="4">
    <source>
        <dbReference type="ARBA" id="ARBA00011233"/>
    </source>
</evidence>
<evidence type="ECO:0000313" key="13">
    <source>
        <dbReference type="EMBL" id="MBO8465158.1"/>
    </source>
</evidence>
<organism evidence="13 14">
    <name type="scientific">Candidatus Merdivivens pullistercoris</name>
    <dbReference type="NCBI Taxonomy" id="2840873"/>
    <lineage>
        <taxon>Bacteria</taxon>
        <taxon>Pseudomonadati</taxon>
        <taxon>Bacteroidota</taxon>
        <taxon>Bacteroidia</taxon>
        <taxon>Bacteroidales</taxon>
        <taxon>Muribaculaceae</taxon>
        <taxon>Muribaculaceae incertae sedis</taxon>
        <taxon>Candidatus Merdivivens</taxon>
    </lineage>
</organism>
<accession>A0A9D9I3D6</accession>
<dbReference type="Gene3D" id="2.40.30.20">
    <property type="match status" value="2"/>
</dbReference>
<comment type="caution">
    <text evidence="13">The sequence shown here is derived from an EMBL/GenBank/DDBJ whole genome shotgun (WGS) entry which is preliminary data.</text>
</comment>
<dbReference type="InterPro" id="IPR001783">
    <property type="entry name" value="Lumazine-bd"/>
</dbReference>
<evidence type="ECO:0000256" key="9">
    <source>
        <dbReference type="ARBA" id="ARBA00022737"/>
    </source>
</evidence>
<dbReference type="PROSITE" id="PS51177">
    <property type="entry name" value="LUMAZINE_BIND"/>
    <property type="match status" value="2"/>
</dbReference>
<dbReference type="PIRSF" id="PIRSF000498">
    <property type="entry name" value="Riboflavin_syn_A"/>
    <property type="match status" value="1"/>
</dbReference>
<dbReference type="NCBIfam" id="NF009566">
    <property type="entry name" value="PRK13020.1"/>
    <property type="match status" value="1"/>
</dbReference>
<sequence>MFTGIVEEIGKVLSVRHGAHSEVLEISAGKVLEGTKTGDSIAVNGVCLTVTALGSSAFSADVMPQTLRRSALQTLRPGSEVNLERAMASGGRFGGHIVSGHTDACGRVVSLMPEDNAVVARITVPGDIMKYIAEKGSVTLNGASLTVSGLYPDGFSVSLIPHTRKSTTLGSLKAGDPVNVEVDMLARYIERLLVFGRATAVPGQESGSVMDGLRGKAGYGGPDGGGITEEFLRKNGF</sequence>
<comment type="function">
    <text evidence="2">Catalyzes the dismutation of two molecules of 6,7-dimethyl-8-ribityllumazine, resulting in the formation of riboflavin and 5-amino-6-(D-ribitylamino)uracil.</text>
</comment>
<proteinExistence type="predicted"/>
<evidence type="ECO:0000256" key="7">
    <source>
        <dbReference type="ARBA" id="ARBA00022619"/>
    </source>
</evidence>
<evidence type="ECO:0000256" key="10">
    <source>
        <dbReference type="NCBIfam" id="TIGR00187"/>
    </source>
</evidence>